<dbReference type="PANTHER" id="PTHR42080:SF3">
    <property type="entry name" value="SRR1-LIKE DOMAIN-CONTAINING PROTEIN"/>
    <property type="match status" value="1"/>
</dbReference>
<dbReference type="PANTHER" id="PTHR42080">
    <property type="entry name" value="SRR1 DOMAIN-CONTAINING PROTEIN"/>
    <property type="match status" value="1"/>
</dbReference>
<reference evidence="3" key="1">
    <citation type="journal article" date="2009" name="Genome Res.">
        <title>Comparative genomic analyses of the human fungal pathogens Coccidioides and their relatives.</title>
        <authorList>
            <person name="Sharpton T.J."/>
            <person name="Stajich J.E."/>
            <person name="Rounsley S.D."/>
            <person name="Gardner M.J."/>
            <person name="Wortman J.R."/>
            <person name="Jordar V.S."/>
            <person name="Maiti R."/>
            <person name="Kodira C.D."/>
            <person name="Neafsey D.E."/>
            <person name="Zeng Q."/>
            <person name="Hung C.-Y."/>
            <person name="McMahan C."/>
            <person name="Muszewska A."/>
            <person name="Grynberg M."/>
            <person name="Mandel M.A."/>
            <person name="Kellner E.M."/>
            <person name="Barker B.M."/>
            <person name="Galgiani J.N."/>
            <person name="Orbach M.J."/>
            <person name="Kirkland T.N."/>
            <person name="Cole G.T."/>
            <person name="Henn M.R."/>
            <person name="Birren B.W."/>
            <person name="Taylor J.W."/>
        </authorList>
    </citation>
    <scope>NUCLEOTIDE SEQUENCE [LARGE SCALE GENOMIC DNA]</scope>
    <source>
        <strain evidence="3">UAMH 1704</strain>
    </source>
</reference>
<dbReference type="GeneID" id="8441727"/>
<sequence>MLKSTQDEHGQLLEPLLDYGCSPWRMSSQRAADLYDSGVKLWRKEDLADIEQQLAQSRSLERFTVRRIDGSLVHIKNPMFGVEKPLWTSYVKFQEFWRLVKATPEGPPEIYHCTYLVDWANQARRNYDGPVENARLLFEISQKRWSESETCKAFTAQLYKLLEGAGNAKRVTKVVCFGLGDLNVKPPDWWRQENSSRPEGEREPETSVIEGALIHHAIALTLADITRSCANTGGMSIRLLTQDPKYSSETKGMLQEIGFEVVGAHGAGGFAELDDKSIVFSPFPSAPVSQIIADLARPAVIICPRVVEIFGRPG</sequence>
<evidence type="ECO:0000259" key="1">
    <source>
        <dbReference type="Pfam" id="PF07985"/>
    </source>
</evidence>
<protein>
    <recommendedName>
        <fullName evidence="1">SRR1-like domain-containing protein</fullName>
    </recommendedName>
</protein>
<dbReference type="OMA" id="PIETYLC"/>
<dbReference type="EMBL" id="CH476615">
    <property type="protein sequence ID" value="EEP77116.1"/>
    <property type="molecule type" value="Genomic_DNA"/>
</dbReference>
<dbReference type="InParanoid" id="C4JK08"/>
<dbReference type="KEGG" id="ure:UREG_01965"/>
<dbReference type="eggNOG" id="ENOG502RI4R">
    <property type="taxonomic scope" value="Eukaryota"/>
</dbReference>
<dbReference type="AlphaFoldDB" id="C4JK08"/>
<accession>C4JK08</accession>
<feature type="domain" description="SRR1-like" evidence="1">
    <location>
        <begin position="162"/>
        <end position="306"/>
    </location>
</feature>
<dbReference type="Proteomes" id="UP000002058">
    <property type="component" value="Unassembled WGS sequence"/>
</dbReference>
<dbReference type="Pfam" id="PF07985">
    <property type="entry name" value="SRR1"/>
    <property type="match status" value="1"/>
</dbReference>
<organism evidence="2 3">
    <name type="scientific">Uncinocarpus reesii (strain UAMH 1704)</name>
    <dbReference type="NCBI Taxonomy" id="336963"/>
    <lineage>
        <taxon>Eukaryota</taxon>
        <taxon>Fungi</taxon>
        <taxon>Dikarya</taxon>
        <taxon>Ascomycota</taxon>
        <taxon>Pezizomycotina</taxon>
        <taxon>Eurotiomycetes</taxon>
        <taxon>Eurotiomycetidae</taxon>
        <taxon>Onygenales</taxon>
        <taxon>Onygenaceae</taxon>
        <taxon>Uncinocarpus</taxon>
    </lineage>
</organism>
<keyword evidence="3" id="KW-1185">Reference proteome</keyword>
<evidence type="ECO:0000313" key="3">
    <source>
        <dbReference type="Proteomes" id="UP000002058"/>
    </source>
</evidence>
<name>C4JK08_UNCRE</name>
<dbReference type="HOGENOM" id="CLU_032332_1_0_1"/>
<dbReference type="VEuPathDB" id="FungiDB:UREG_01965"/>
<proteinExistence type="predicted"/>
<gene>
    <name evidence="2" type="ORF">UREG_01965</name>
</gene>
<dbReference type="RefSeq" id="XP_002542449.1">
    <property type="nucleotide sequence ID" value="XM_002542403.1"/>
</dbReference>
<evidence type="ECO:0000313" key="2">
    <source>
        <dbReference type="EMBL" id="EEP77116.1"/>
    </source>
</evidence>
<dbReference type="InterPro" id="IPR012942">
    <property type="entry name" value="SRR1-like"/>
</dbReference>
<dbReference type="OrthoDB" id="5230585at2759"/>